<keyword evidence="1" id="KW-1133">Transmembrane helix</keyword>
<gene>
    <name evidence="2" type="ORF">G5C33_02170</name>
</gene>
<keyword evidence="2" id="KW-0282">Flagellum</keyword>
<dbReference type="InterPro" id="IPR036737">
    <property type="entry name" value="OmpA-like_sf"/>
</dbReference>
<feature type="transmembrane region" description="Helical" evidence="1">
    <location>
        <begin position="17"/>
        <end position="38"/>
    </location>
</feature>
<accession>A0A6G6Y1J9</accession>
<proteinExistence type="predicted"/>
<keyword evidence="1" id="KW-0472">Membrane</keyword>
<dbReference type="SUPFAM" id="SSF103088">
    <property type="entry name" value="OmpA-like"/>
    <property type="match status" value="1"/>
</dbReference>
<organism evidence="2 3">
    <name type="scientific">Stakelama tenebrarum</name>
    <dbReference type="NCBI Taxonomy" id="2711215"/>
    <lineage>
        <taxon>Bacteria</taxon>
        <taxon>Pseudomonadati</taxon>
        <taxon>Pseudomonadota</taxon>
        <taxon>Alphaproteobacteria</taxon>
        <taxon>Sphingomonadales</taxon>
        <taxon>Sphingomonadaceae</taxon>
        <taxon>Stakelama</taxon>
    </lineage>
</organism>
<evidence type="ECO:0000256" key="1">
    <source>
        <dbReference type="SAM" id="Phobius"/>
    </source>
</evidence>
<keyword evidence="1" id="KW-0812">Transmembrane</keyword>
<name>A0A6G6Y1J9_9SPHN</name>
<keyword evidence="2" id="KW-0969">Cilium</keyword>
<evidence type="ECO:0000313" key="3">
    <source>
        <dbReference type="Proteomes" id="UP000501568"/>
    </source>
</evidence>
<keyword evidence="3" id="KW-1185">Reference proteome</keyword>
<protein>
    <submittedName>
        <fullName evidence="2">Flagellar motor protein MotB</fullName>
    </submittedName>
</protein>
<dbReference type="AlphaFoldDB" id="A0A6G6Y1J9"/>
<reference evidence="2 3" key="1">
    <citation type="submission" date="2020-02" db="EMBL/GenBank/DDBJ databases">
        <authorList>
            <person name="Zheng R.K."/>
            <person name="Sun C.M."/>
        </authorList>
    </citation>
    <scope>NUCLEOTIDE SEQUENCE [LARGE SCALE GENOMIC DNA]</scope>
    <source>
        <strain evidence="3">zrk23</strain>
    </source>
</reference>
<dbReference type="KEGG" id="spzr:G5C33_02170"/>
<dbReference type="EMBL" id="CP049109">
    <property type="protein sequence ID" value="QIG78711.1"/>
    <property type="molecule type" value="Genomic_DNA"/>
</dbReference>
<evidence type="ECO:0000313" key="2">
    <source>
        <dbReference type="EMBL" id="QIG78711.1"/>
    </source>
</evidence>
<dbReference type="Gene3D" id="3.30.1330.60">
    <property type="entry name" value="OmpA-like domain"/>
    <property type="match status" value="1"/>
</dbReference>
<sequence length="188" mass="19208">MTIAATLEDTAPQGRPVWLTTLADLGLLLVGFFVFLHANQSLDGGAMAAGMREAFDGPQAHEEMPVAIAAAVGFAPGSAAPVETAPLIAWAREAARDPRTRLTVTGETDGSPADVDRETGSAAILAADRARAVAVLLVRSGAVPPERIALATGEGRRRVIATLAYAGADSGAAQPSNCTAPGNRHEAC</sequence>
<keyword evidence="2" id="KW-0966">Cell projection</keyword>
<dbReference type="Proteomes" id="UP000501568">
    <property type="component" value="Chromosome"/>
</dbReference>
<dbReference type="RefSeq" id="WP_165325709.1">
    <property type="nucleotide sequence ID" value="NZ_CP049109.1"/>
</dbReference>